<dbReference type="GO" id="GO:0016779">
    <property type="term" value="F:nucleotidyltransferase activity"/>
    <property type="evidence" value="ECO:0007669"/>
    <property type="project" value="UniProtKB-KW"/>
</dbReference>
<dbReference type="GO" id="GO:0042245">
    <property type="term" value="P:RNA repair"/>
    <property type="evidence" value="ECO:0007669"/>
    <property type="project" value="UniProtKB-KW"/>
</dbReference>
<reference evidence="13 14" key="1">
    <citation type="journal article" date="2014" name="PLoS ONE">
        <title>The first complete genome sequence of the class fimbriimonadia in the phylum armatimonadetes.</title>
        <authorList>
            <person name="Hu Z.Y."/>
            <person name="Wang Y.Z."/>
            <person name="Im W.T."/>
            <person name="Wang S.Y."/>
            <person name="Zhao G.P."/>
            <person name="Zheng H.J."/>
            <person name="Quan Z.X."/>
        </authorList>
    </citation>
    <scope>NUCLEOTIDE SEQUENCE [LARGE SCALE GENOMIC DNA]</scope>
    <source>
        <strain evidence="13">Gsoil 348</strain>
    </source>
</reference>
<dbReference type="Gene3D" id="1.10.3090.10">
    <property type="entry name" value="cca-adding enzyme, domain 2"/>
    <property type="match status" value="1"/>
</dbReference>
<keyword evidence="6" id="KW-0547">Nucleotide-binding</keyword>
<dbReference type="CDD" id="cd05398">
    <property type="entry name" value="NT_ClassII-CCAase"/>
    <property type="match status" value="1"/>
</dbReference>
<dbReference type="Gene3D" id="3.30.460.10">
    <property type="entry name" value="Beta Polymerase, domain 2"/>
    <property type="match status" value="1"/>
</dbReference>
<dbReference type="AlphaFoldDB" id="A0A068NMY4"/>
<dbReference type="CDD" id="cd00077">
    <property type="entry name" value="HDc"/>
    <property type="match status" value="1"/>
</dbReference>
<dbReference type="STRING" id="661478.OP10G_1394"/>
<keyword evidence="14" id="KW-1185">Reference proteome</keyword>
<keyword evidence="8" id="KW-0067">ATP-binding</keyword>
<evidence type="ECO:0000313" key="13">
    <source>
        <dbReference type="EMBL" id="AIE84762.1"/>
    </source>
</evidence>
<dbReference type="Gene3D" id="1.10.246.80">
    <property type="match status" value="1"/>
</dbReference>
<evidence type="ECO:0000259" key="12">
    <source>
        <dbReference type="PROSITE" id="PS51831"/>
    </source>
</evidence>
<dbReference type="HOGENOM" id="CLU_015961_6_1_0"/>
<dbReference type="EMBL" id="CP007139">
    <property type="protein sequence ID" value="AIE84762.1"/>
    <property type="molecule type" value="Genomic_DNA"/>
</dbReference>
<dbReference type="Pfam" id="PF12627">
    <property type="entry name" value="PolyA_pol_RNAbd"/>
    <property type="match status" value="1"/>
</dbReference>
<name>A0A068NMY4_FIMGI</name>
<dbReference type="Pfam" id="PF01966">
    <property type="entry name" value="HD"/>
    <property type="match status" value="1"/>
</dbReference>
<keyword evidence="4" id="KW-0548">Nucleotidyltransferase</keyword>
<proteinExistence type="inferred from homology"/>
<dbReference type="PANTHER" id="PTHR47545">
    <property type="entry name" value="MULTIFUNCTIONAL CCA PROTEIN"/>
    <property type="match status" value="1"/>
</dbReference>
<dbReference type="InterPro" id="IPR043519">
    <property type="entry name" value="NT_sf"/>
</dbReference>
<evidence type="ECO:0000256" key="4">
    <source>
        <dbReference type="ARBA" id="ARBA00022695"/>
    </source>
</evidence>
<accession>A0A068NMY4</accession>
<evidence type="ECO:0000256" key="5">
    <source>
        <dbReference type="ARBA" id="ARBA00022723"/>
    </source>
</evidence>
<evidence type="ECO:0000313" key="14">
    <source>
        <dbReference type="Proteomes" id="UP000027982"/>
    </source>
</evidence>
<dbReference type="NCBIfam" id="TIGR00277">
    <property type="entry name" value="HDIG"/>
    <property type="match status" value="1"/>
</dbReference>
<protein>
    <submittedName>
        <fullName evidence="13">PolyA polymerase family protein</fullName>
    </submittedName>
</protein>
<keyword evidence="3" id="KW-0819">tRNA processing</keyword>
<dbReference type="GO" id="GO:0003723">
    <property type="term" value="F:RNA binding"/>
    <property type="evidence" value="ECO:0007669"/>
    <property type="project" value="UniProtKB-KW"/>
</dbReference>
<evidence type="ECO:0000256" key="6">
    <source>
        <dbReference type="ARBA" id="ARBA00022741"/>
    </source>
</evidence>
<dbReference type="SUPFAM" id="SSF81891">
    <property type="entry name" value="Poly A polymerase C-terminal region-like"/>
    <property type="match status" value="1"/>
</dbReference>
<keyword evidence="5" id="KW-0479">Metal-binding</keyword>
<evidence type="ECO:0000256" key="2">
    <source>
        <dbReference type="ARBA" id="ARBA00022679"/>
    </source>
</evidence>
<dbReference type="InterPro" id="IPR003607">
    <property type="entry name" value="HD/PDEase_dom"/>
</dbReference>
<comment type="similarity">
    <text evidence="11">Belongs to the tRNA nucleotidyltransferase/poly(A) polymerase family.</text>
</comment>
<organism evidence="13 14">
    <name type="scientific">Fimbriimonas ginsengisoli Gsoil 348</name>
    <dbReference type="NCBI Taxonomy" id="661478"/>
    <lineage>
        <taxon>Bacteria</taxon>
        <taxon>Bacillati</taxon>
        <taxon>Armatimonadota</taxon>
        <taxon>Fimbriimonadia</taxon>
        <taxon>Fimbriimonadales</taxon>
        <taxon>Fimbriimonadaceae</taxon>
        <taxon>Fimbriimonas</taxon>
    </lineage>
</organism>
<evidence type="ECO:0000256" key="3">
    <source>
        <dbReference type="ARBA" id="ARBA00022694"/>
    </source>
</evidence>
<dbReference type="eggNOG" id="COG0617">
    <property type="taxonomic scope" value="Bacteria"/>
</dbReference>
<keyword evidence="9" id="KW-0460">Magnesium</keyword>
<dbReference type="SUPFAM" id="SSF81301">
    <property type="entry name" value="Nucleotidyltransferase"/>
    <property type="match status" value="1"/>
</dbReference>
<dbReference type="GO" id="GO:0005524">
    <property type="term" value="F:ATP binding"/>
    <property type="evidence" value="ECO:0007669"/>
    <property type="project" value="UniProtKB-KW"/>
</dbReference>
<dbReference type="Pfam" id="PF01743">
    <property type="entry name" value="PolyA_pol"/>
    <property type="match status" value="1"/>
</dbReference>
<comment type="cofactor">
    <cofactor evidence="1">
        <name>Mg(2+)</name>
        <dbReference type="ChEBI" id="CHEBI:18420"/>
    </cofactor>
</comment>
<gene>
    <name evidence="13" type="ORF">OP10G_1394</name>
</gene>
<dbReference type="PANTHER" id="PTHR47545:SF1">
    <property type="entry name" value="MULTIFUNCTIONAL CCA PROTEIN"/>
    <property type="match status" value="1"/>
</dbReference>
<dbReference type="GO" id="GO:0008033">
    <property type="term" value="P:tRNA processing"/>
    <property type="evidence" value="ECO:0007669"/>
    <property type="project" value="UniProtKB-KW"/>
</dbReference>
<evidence type="ECO:0000256" key="7">
    <source>
        <dbReference type="ARBA" id="ARBA00022800"/>
    </source>
</evidence>
<dbReference type="SMART" id="SM00471">
    <property type="entry name" value="HDc"/>
    <property type="match status" value="1"/>
</dbReference>
<evidence type="ECO:0000256" key="8">
    <source>
        <dbReference type="ARBA" id="ARBA00022840"/>
    </source>
</evidence>
<keyword evidence="2 11" id="KW-0808">Transferase</keyword>
<dbReference type="InterPro" id="IPR050124">
    <property type="entry name" value="tRNA_CCA-adding_enzyme"/>
</dbReference>
<dbReference type="InterPro" id="IPR006674">
    <property type="entry name" value="HD_domain"/>
</dbReference>
<dbReference type="InterPro" id="IPR006675">
    <property type="entry name" value="HDIG_dom"/>
</dbReference>
<keyword evidence="10 11" id="KW-0694">RNA-binding</keyword>
<evidence type="ECO:0000256" key="9">
    <source>
        <dbReference type="ARBA" id="ARBA00022842"/>
    </source>
</evidence>
<dbReference type="PROSITE" id="PS51831">
    <property type="entry name" value="HD"/>
    <property type="match status" value="1"/>
</dbReference>
<feature type="domain" description="HD" evidence="12">
    <location>
        <begin position="250"/>
        <end position="352"/>
    </location>
</feature>
<dbReference type="InterPro" id="IPR002646">
    <property type="entry name" value="PolA_pol_head_dom"/>
</dbReference>
<evidence type="ECO:0000256" key="1">
    <source>
        <dbReference type="ARBA" id="ARBA00001946"/>
    </source>
</evidence>
<evidence type="ECO:0000256" key="10">
    <source>
        <dbReference type="ARBA" id="ARBA00022884"/>
    </source>
</evidence>
<dbReference type="KEGG" id="fgi:OP10G_1394"/>
<keyword evidence="7" id="KW-0692">RNA repair</keyword>
<dbReference type="InterPro" id="IPR032828">
    <property type="entry name" value="PolyA_RNA-bd"/>
</dbReference>
<evidence type="ECO:0000256" key="11">
    <source>
        <dbReference type="RuleBase" id="RU003953"/>
    </source>
</evidence>
<dbReference type="Proteomes" id="UP000027982">
    <property type="component" value="Chromosome"/>
</dbReference>
<dbReference type="GO" id="GO:0046872">
    <property type="term" value="F:metal ion binding"/>
    <property type="evidence" value="ECO:0007669"/>
    <property type="project" value="UniProtKB-KW"/>
</dbReference>
<sequence length="448" mass="49817">MHPALAAIREITFGTPFQGDLYVVGGAVRDELLGIIHGADFDLVTRSDSAELARLLFDRGVSEIAPVTYERFGTAMVRVQGVDIEIVTARRESYDENSRKPHVEPATYEEDASRRDFTVNTLMRSIDDWELRDPLGIGIADLQAKVLRTPLAPEATFHDDPLRMLRAVRFRWKLGFQPAPGLYEAIRQTRDRLRIISAERIRDELIKMLALPTGPDCLDDLRELGLLEIFAPELLPMVGCEQGSFHHLDVWNHSLLVLRNAGTGDLVLSLAALLHDVGKPPTRFIDEEGNTRFFGHEAVGAKMTEELLRRLKFPQREVDAISLLVKNHMRLGSSPEFTPAAARRLIRDLDGDLERLLQLVEADANGLKAGVRVMDLGPIRKRIAEVQQATPRSTLDSPLSGQEIMEITGLTPGPEVGRLKQALTEMVIEGDLAPGDKASATAWLRDSP</sequence>